<dbReference type="AlphaFoldDB" id="A0A6I3KL78"/>
<dbReference type="GO" id="GO:0005886">
    <property type="term" value="C:plasma membrane"/>
    <property type="evidence" value="ECO:0007669"/>
    <property type="project" value="UniProtKB-SubCell"/>
</dbReference>
<evidence type="ECO:0000256" key="5">
    <source>
        <dbReference type="SAM" id="MobiDB-lite"/>
    </source>
</evidence>
<dbReference type="InterPro" id="IPR036640">
    <property type="entry name" value="ABC1_TM_sf"/>
</dbReference>
<organism evidence="8 9">
    <name type="scientific">Hyphomicrobium album</name>
    <dbReference type="NCBI Taxonomy" id="2665159"/>
    <lineage>
        <taxon>Bacteria</taxon>
        <taxon>Pseudomonadati</taxon>
        <taxon>Pseudomonadota</taxon>
        <taxon>Alphaproteobacteria</taxon>
        <taxon>Hyphomicrobiales</taxon>
        <taxon>Hyphomicrobiaceae</taxon>
        <taxon>Hyphomicrobium</taxon>
    </lineage>
</organism>
<dbReference type="Proteomes" id="UP000440694">
    <property type="component" value="Unassembled WGS sequence"/>
</dbReference>
<name>A0A6I3KL78_9HYPH</name>
<dbReference type="RefSeq" id="WP_154739701.1">
    <property type="nucleotide sequence ID" value="NZ_WMBQ01000002.1"/>
</dbReference>
<dbReference type="SUPFAM" id="SSF90123">
    <property type="entry name" value="ABC transporter transmembrane region"/>
    <property type="match status" value="1"/>
</dbReference>
<evidence type="ECO:0000256" key="6">
    <source>
        <dbReference type="SAM" id="Phobius"/>
    </source>
</evidence>
<proteinExistence type="predicted"/>
<sequence length="318" mass="33651">MAVAACTAGINALALAGPLYMLLLHGRVLPAHDFNALLAATAIMLTLYACGAAVDIARQRVFARCARRVDLKLAARTARRLGATQVRDLDQVRAFLAGQGPPALCDLPWLPLYAAAMFALHPLFGVLASVAALAIVGCLLTAAHLSRIPELCAARSAEKRRRLTPAPASRSHARDWFRRNARLRREQDAAARPAMAATAIIRALRPGLQSATLGLGVYLAMTGACAPASILAASIIMPRVIGPLELVFMHWRGVKAARTSAQRLQQHLAKPVLAPDEPHLLAPRPGVQIILRKSGGQARSASGAGARSISSGLRPTAE</sequence>
<keyword evidence="3 6" id="KW-1133">Transmembrane helix</keyword>
<evidence type="ECO:0000313" key="9">
    <source>
        <dbReference type="Proteomes" id="UP000440694"/>
    </source>
</evidence>
<evidence type="ECO:0000256" key="1">
    <source>
        <dbReference type="ARBA" id="ARBA00004651"/>
    </source>
</evidence>
<feature type="region of interest" description="Disordered" evidence="5">
    <location>
        <begin position="296"/>
        <end position="318"/>
    </location>
</feature>
<feature type="domain" description="ABC transmembrane type-1" evidence="7">
    <location>
        <begin position="1"/>
        <end position="147"/>
    </location>
</feature>
<evidence type="ECO:0000256" key="4">
    <source>
        <dbReference type="ARBA" id="ARBA00023136"/>
    </source>
</evidence>
<evidence type="ECO:0000259" key="7">
    <source>
        <dbReference type="PROSITE" id="PS50929"/>
    </source>
</evidence>
<keyword evidence="9" id="KW-1185">Reference proteome</keyword>
<comment type="subcellular location">
    <subcellularLocation>
        <location evidence="1">Cell membrane</location>
        <topology evidence="1">Multi-pass membrane protein</topology>
    </subcellularLocation>
</comment>
<evidence type="ECO:0000313" key="8">
    <source>
        <dbReference type="EMBL" id="MTD95128.1"/>
    </source>
</evidence>
<evidence type="ECO:0000256" key="3">
    <source>
        <dbReference type="ARBA" id="ARBA00022989"/>
    </source>
</evidence>
<reference evidence="8 9" key="1">
    <citation type="submission" date="2019-11" db="EMBL/GenBank/DDBJ databases">
        <title>Identification of a novel strain.</title>
        <authorList>
            <person name="Xu Q."/>
            <person name="Wang G."/>
        </authorList>
    </citation>
    <scope>NUCLEOTIDE SEQUENCE [LARGE SCALE GENOMIC DNA]</scope>
    <source>
        <strain evidence="9">xq</strain>
    </source>
</reference>
<feature type="transmembrane region" description="Helical" evidence="6">
    <location>
        <begin position="36"/>
        <end position="57"/>
    </location>
</feature>
<dbReference type="GO" id="GO:0005524">
    <property type="term" value="F:ATP binding"/>
    <property type="evidence" value="ECO:0007669"/>
    <property type="project" value="InterPro"/>
</dbReference>
<keyword evidence="4 6" id="KW-0472">Membrane</keyword>
<comment type="caution">
    <text evidence="8">The sequence shown here is derived from an EMBL/GenBank/DDBJ whole genome shotgun (WGS) entry which is preliminary data.</text>
</comment>
<dbReference type="InterPro" id="IPR011527">
    <property type="entry name" value="ABC1_TM_dom"/>
</dbReference>
<accession>A0A6I3KL78</accession>
<protein>
    <recommendedName>
        <fullName evidence="7">ABC transmembrane type-1 domain-containing protein</fullName>
    </recommendedName>
</protein>
<dbReference type="PROSITE" id="PS50929">
    <property type="entry name" value="ABC_TM1F"/>
    <property type="match status" value="1"/>
</dbReference>
<feature type="transmembrane region" description="Helical" evidence="6">
    <location>
        <begin position="123"/>
        <end position="145"/>
    </location>
</feature>
<dbReference type="EMBL" id="WMBQ01000002">
    <property type="protein sequence ID" value="MTD95128.1"/>
    <property type="molecule type" value="Genomic_DNA"/>
</dbReference>
<gene>
    <name evidence="8" type="ORF">GIW81_12375</name>
</gene>
<dbReference type="GO" id="GO:0140359">
    <property type="term" value="F:ABC-type transporter activity"/>
    <property type="evidence" value="ECO:0007669"/>
    <property type="project" value="InterPro"/>
</dbReference>
<dbReference type="Gene3D" id="1.20.1560.10">
    <property type="entry name" value="ABC transporter type 1, transmembrane domain"/>
    <property type="match status" value="1"/>
</dbReference>
<evidence type="ECO:0000256" key="2">
    <source>
        <dbReference type="ARBA" id="ARBA00022692"/>
    </source>
</evidence>
<keyword evidence="2 6" id="KW-0812">Transmembrane</keyword>